<dbReference type="EMBL" id="SJPG01000001">
    <property type="protein sequence ID" value="TWT60754.1"/>
    <property type="molecule type" value="Genomic_DNA"/>
</dbReference>
<name>A0A5C5XDA4_9PLAN</name>
<feature type="domain" description="SCP" evidence="2">
    <location>
        <begin position="205"/>
        <end position="318"/>
    </location>
</feature>
<dbReference type="RefSeq" id="WP_146502837.1">
    <property type="nucleotide sequence ID" value="NZ_SJPG01000001.1"/>
</dbReference>
<dbReference type="InterPro" id="IPR014044">
    <property type="entry name" value="CAP_dom"/>
</dbReference>
<feature type="signal peptide" evidence="1">
    <location>
        <begin position="1"/>
        <end position="21"/>
    </location>
</feature>
<dbReference type="InterPro" id="IPR035940">
    <property type="entry name" value="CAP_sf"/>
</dbReference>
<gene>
    <name evidence="3" type="ORF">Pan54_14810</name>
</gene>
<reference evidence="3 4" key="1">
    <citation type="submission" date="2019-02" db="EMBL/GenBank/DDBJ databases">
        <title>Deep-cultivation of Planctomycetes and their phenomic and genomic characterization uncovers novel biology.</title>
        <authorList>
            <person name="Wiegand S."/>
            <person name="Jogler M."/>
            <person name="Boedeker C."/>
            <person name="Pinto D."/>
            <person name="Vollmers J."/>
            <person name="Rivas-Marin E."/>
            <person name="Kohn T."/>
            <person name="Peeters S.H."/>
            <person name="Heuer A."/>
            <person name="Rast P."/>
            <person name="Oberbeckmann S."/>
            <person name="Bunk B."/>
            <person name="Jeske O."/>
            <person name="Meyerdierks A."/>
            <person name="Storesund J.E."/>
            <person name="Kallscheuer N."/>
            <person name="Luecker S."/>
            <person name="Lage O.M."/>
            <person name="Pohl T."/>
            <person name="Merkel B.J."/>
            <person name="Hornburger P."/>
            <person name="Mueller R.-W."/>
            <person name="Bruemmer F."/>
            <person name="Labrenz M."/>
            <person name="Spormann A.M."/>
            <person name="Op Den Camp H."/>
            <person name="Overmann J."/>
            <person name="Amann R."/>
            <person name="Jetten M.S.M."/>
            <person name="Mascher T."/>
            <person name="Medema M.H."/>
            <person name="Devos D.P."/>
            <person name="Kaster A.-K."/>
            <person name="Ovreas L."/>
            <person name="Rohde M."/>
            <person name="Galperin M.Y."/>
            <person name="Jogler C."/>
        </authorList>
    </citation>
    <scope>NUCLEOTIDE SEQUENCE [LARGE SCALE GENOMIC DNA]</scope>
    <source>
        <strain evidence="3 4">Pan54</strain>
    </source>
</reference>
<protein>
    <submittedName>
        <fullName evidence="3">Cysteine-rich secretory protein family protein</fullName>
    </submittedName>
</protein>
<sequence precursor="true">MKHLLTVATLVTMFGLQSVCAQSPTPGNRPLINGQPPAPAFVPKPILVNGLYRIKVKQGNAFINFDWSRPGGELASTIPASDPENTTGFLSKENSDKSYTFYERNSLRPLHVDGLGDQIASIRAVQEGPYTKYVLVQQDDGSFRIKLQPSGKFLQIDPETKLLGTVKSANDDNGKFFFVPDGQGIQPMNDIPEMTPELAEKLALLKLINAERTRMNIHSLSWNDKLTTAAQNWSKYMADNNHFSHVAPDGTTPDKRAAQAGYTDRAGWENIAEGTATPQQTYQMWMNSPGHKAIMLSPELNEVGLGVAPNAQGFKYWTLLGGAGMPPTI</sequence>
<keyword evidence="1" id="KW-0732">Signal</keyword>
<dbReference type="PANTHER" id="PTHR31157">
    <property type="entry name" value="SCP DOMAIN-CONTAINING PROTEIN"/>
    <property type="match status" value="1"/>
</dbReference>
<proteinExistence type="predicted"/>
<evidence type="ECO:0000259" key="2">
    <source>
        <dbReference type="Pfam" id="PF00188"/>
    </source>
</evidence>
<evidence type="ECO:0000313" key="4">
    <source>
        <dbReference type="Proteomes" id="UP000316095"/>
    </source>
</evidence>
<dbReference type="Proteomes" id="UP000316095">
    <property type="component" value="Unassembled WGS sequence"/>
</dbReference>
<dbReference type="PANTHER" id="PTHR31157:SF1">
    <property type="entry name" value="SCP DOMAIN-CONTAINING PROTEIN"/>
    <property type="match status" value="1"/>
</dbReference>
<evidence type="ECO:0000256" key="1">
    <source>
        <dbReference type="SAM" id="SignalP"/>
    </source>
</evidence>
<evidence type="ECO:0000313" key="3">
    <source>
        <dbReference type="EMBL" id="TWT60754.1"/>
    </source>
</evidence>
<dbReference type="Gene3D" id="3.40.33.10">
    <property type="entry name" value="CAP"/>
    <property type="match status" value="1"/>
</dbReference>
<dbReference type="AlphaFoldDB" id="A0A5C5XDA4"/>
<dbReference type="Pfam" id="PF00188">
    <property type="entry name" value="CAP"/>
    <property type="match status" value="1"/>
</dbReference>
<dbReference type="CDD" id="cd05379">
    <property type="entry name" value="CAP_bacterial"/>
    <property type="match status" value="1"/>
</dbReference>
<comment type="caution">
    <text evidence="3">The sequence shown here is derived from an EMBL/GenBank/DDBJ whole genome shotgun (WGS) entry which is preliminary data.</text>
</comment>
<dbReference type="SUPFAM" id="SSF55797">
    <property type="entry name" value="PR-1-like"/>
    <property type="match status" value="1"/>
</dbReference>
<organism evidence="3 4">
    <name type="scientific">Rubinisphaera italica</name>
    <dbReference type="NCBI Taxonomy" id="2527969"/>
    <lineage>
        <taxon>Bacteria</taxon>
        <taxon>Pseudomonadati</taxon>
        <taxon>Planctomycetota</taxon>
        <taxon>Planctomycetia</taxon>
        <taxon>Planctomycetales</taxon>
        <taxon>Planctomycetaceae</taxon>
        <taxon>Rubinisphaera</taxon>
    </lineage>
</organism>
<feature type="chain" id="PRO_5023038053" evidence="1">
    <location>
        <begin position="22"/>
        <end position="329"/>
    </location>
</feature>
<accession>A0A5C5XDA4</accession>
<keyword evidence="4" id="KW-1185">Reference proteome</keyword>
<dbReference type="OrthoDB" id="9783944at2"/>